<dbReference type="EMBL" id="KK112898">
    <property type="protein sequence ID" value="KFM58802.1"/>
    <property type="molecule type" value="Genomic_DNA"/>
</dbReference>
<accession>A0A087T113</accession>
<keyword evidence="2" id="KW-1185">Reference proteome</keyword>
<evidence type="ECO:0000313" key="1">
    <source>
        <dbReference type="EMBL" id="KFM58802.1"/>
    </source>
</evidence>
<dbReference type="AlphaFoldDB" id="A0A087T113"/>
<name>A0A087T113_STEMI</name>
<feature type="non-terminal residue" evidence="1">
    <location>
        <position position="47"/>
    </location>
</feature>
<proteinExistence type="predicted"/>
<gene>
    <name evidence="1" type="ORF">X975_08326</name>
</gene>
<dbReference type="Proteomes" id="UP000054359">
    <property type="component" value="Unassembled WGS sequence"/>
</dbReference>
<sequence>MLEEAEVSNKGHNGTTLDKNFFEDISSLEEADCYLDFLSQPYPHTGK</sequence>
<dbReference type="OrthoDB" id="6410719at2759"/>
<organism evidence="1 2">
    <name type="scientific">Stegodyphus mimosarum</name>
    <name type="common">African social velvet spider</name>
    <dbReference type="NCBI Taxonomy" id="407821"/>
    <lineage>
        <taxon>Eukaryota</taxon>
        <taxon>Metazoa</taxon>
        <taxon>Ecdysozoa</taxon>
        <taxon>Arthropoda</taxon>
        <taxon>Chelicerata</taxon>
        <taxon>Arachnida</taxon>
        <taxon>Araneae</taxon>
        <taxon>Araneomorphae</taxon>
        <taxon>Entelegynae</taxon>
        <taxon>Eresoidea</taxon>
        <taxon>Eresidae</taxon>
        <taxon>Stegodyphus</taxon>
    </lineage>
</organism>
<evidence type="ECO:0000313" key="2">
    <source>
        <dbReference type="Proteomes" id="UP000054359"/>
    </source>
</evidence>
<reference evidence="1 2" key="1">
    <citation type="submission" date="2013-11" db="EMBL/GenBank/DDBJ databases">
        <title>Genome sequencing of Stegodyphus mimosarum.</title>
        <authorList>
            <person name="Bechsgaard J."/>
        </authorList>
    </citation>
    <scope>NUCLEOTIDE SEQUENCE [LARGE SCALE GENOMIC DNA]</scope>
</reference>
<protein>
    <submittedName>
        <fullName evidence="1">Uncharacterized protein</fullName>
    </submittedName>
</protein>